<evidence type="ECO:0000313" key="2">
    <source>
        <dbReference type="Proteomes" id="UP000575083"/>
    </source>
</evidence>
<reference evidence="1 2" key="1">
    <citation type="submission" date="2020-08" db="EMBL/GenBank/DDBJ databases">
        <title>Functional genomics of gut bacteria from endangered species of beetles.</title>
        <authorList>
            <person name="Carlos-Shanley C."/>
        </authorList>
    </citation>
    <scope>NUCLEOTIDE SEQUENCE [LARGE SCALE GENOMIC DNA]</scope>
    <source>
        <strain evidence="1 2">S00198</strain>
    </source>
</reference>
<accession>A0A7X0PF04</accession>
<dbReference type="CDD" id="cd00448">
    <property type="entry name" value="YjgF_YER057c_UK114_family"/>
    <property type="match status" value="1"/>
</dbReference>
<evidence type="ECO:0000313" key="1">
    <source>
        <dbReference type="EMBL" id="MBB6560750.1"/>
    </source>
</evidence>
<sequence length="133" mass="14561">MNTTLQPAGWVTPKGYANGVAARGTMIFTGGQIGWNAQQQFESDDFIAQTRQTLLNVRAVLEAGGAGPEHLVRLTWYVVDRNEYNARLKELGVVYREVLGKHFPAMACVQVAGLMEERARIEIEATAVIPDAG</sequence>
<dbReference type="SUPFAM" id="SSF55298">
    <property type="entry name" value="YjgF-like"/>
    <property type="match status" value="1"/>
</dbReference>
<organism evidence="1 2">
    <name type="scientific">Acidovorax soli</name>
    <dbReference type="NCBI Taxonomy" id="592050"/>
    <lineage>
        <taxon>Bacteria</taxon>
        <taxon>Pseudomonadati</taxon>
        <taxon>Pseudomonadota</taxon>
        <taxon>Betaproteobacteria</taxon>
        <taxon>Burkholderiales</taxon>
        <taxon>Comamonadaceae</taxon>
        <taxon>Acidovorax</taxon>
    </lineage>
</organism>
<dbReference type="InterPro" id="IPR035959">
    <property type="entry name" value="RutC-like_sf"/>
</dbReference>
<name>A0A7X0PF04_9BURK</name>
<dbReference type="EMBL" id="JACHLK010000006">
    <property type="protein sequence ID" value="MBB6560750.1"/>
    <property type="molecule type" value="Genomic_DNA"/>
</dbReference>
<proteinExistence type="predicted"/>
<dbReference type="PANTHER" id="PTHR43857">
    <property type="entry name" value="BLR7761 PROTEIN"/>
    <property type="match status" value="1"/>
</dbReference>
<gene>
    <name evidence="1" type="ORF">HNP48_003426</name>
</gene>
<comment type="caution">
    <text evidence="1">The sequence shown here is derived from an EMBL/GenBank/DDBJ whole genome shotgun (WGS) entry which is preliminary data.</text>
</comment>
<dbReference type="RefSeq" id="WP_184859091.1">
    <property type="nucleotide sequence ID" value="NZ_JACHLK010000006.1"/>
</dbReference>
<protein>
    <submittedName>
        <fullName evidence="1">Enamine deaminase RidA (YjgF/YER057c/UK114 family)</fullName>
    </submittedName>
</protein>
<dbReference type="AlphaFoldDB" id="A0A7X0PF04"/>
<dbReference type="PANTHER" id="PTHR43857:SF1">
    <property type="entry name" value="YJGH FAMILY PROTEIN"/>
    <property type="match status" value="1"/>
</dbReference>
<dbReference type="Gene3D" id="3.30.1330.40">
    <property type="entry name" value="RutC-like"/>
    <property type="match status" value="1"/>
</dbReference>
<dbReference type="Pfam" id="PF01042">
    <property type="entry name" value="Ribonuc_L-PSP"/>
    <property type="match status" value="1"/>
</dbReference>
<dbReference type="InterPro" id="IPR006175">
    <property type="entry name" value="YjgF/YER057c/UK114"/>
</dbReference>
<keyword evidence="2" id="KW-1185">Reference proteome</keyword>
<dbReference type="Proteomes" id="UP000575083">
    <property type="component" value="Unassembled WGS sequence"/>
</dbReference>